<sequence>MYYFRYDGSILDFTKGPLTDRILRMADNCFVRERKDRVTLFKLKLSMVCPGSFVEKRPMDFYMIMNRKKSTLTCDRCNFALLGGGKLCTVNSFLLPRLFHHKKANFESIMALLKANGYLQLPVPDPLTWSYMTFRY</sequence>
<dbReference type="AlphaFoldDB" id="A0A3G2R4Q0"/>
<organism evidence="1 2">
    <name type="scientific">Biomaibacter acetigenes</name>
    <dbReference type="NCBI Taxonomy" id="2316383"/>
    <lineage>
        <taxon>Bacteria</taxon>
        <taxon>Bacillati</taxon>
        <taxon>Bacillota</taxon>
        <taxon>Clostridia</taxon>
        <taxon>Thermosediminibacterales</taxon>
        <taxon>Tepidanaerobacteraceae</taxon>
        <taxon>Biomaibacter</taxon>
    </lineage>
</organism>
<reference evidence="1 2" key="1">
    <citation type="submission" date="2018-10" db="EMBL/GenBank/DDBJ databases">
        <authorList>
            <person name="Zhang X."/>
        </authorList>
    </citation>
    <scope>NUCLEOTIDE SEQUENCE [LARGE SCALE GENOMIC DNA]</scope>
    <source>
        <strain evidence="1 2">SK-G1</strain>
    </source>
</reference>
<dbReference type="RefSeq" id="WP_120766298.1">
    <property type="nucleotide sequence ID" value="NZ_CP033169.1"/>
</dbReference>
<dbReference type="EMBL" id="CP033169">
    <property type="protein sequence ID" value="AYO30098.1"/>
    <property type="molecule type" value="Genomic_DNA"/>
</dbReference>
<evidence type="ECO:0000313" key="2">
    <source>
        <dbReference type="Proteomes" id="UP000280960"/>
    </source>
</evidence>
<dbReference type="KEGG" id="bacg:D2962_05255"/>
<proteinExistence type="predicted"/>
<name>A0A3G2R4Q0_9FIRM</name>
<evidence type="ECO:0000313" key="1">
    <source>
        <dbReference type="EMBL" id="AYO30098.1"/>
    </source>
</evidence>
<dbReference type="Proteomes" id="UP000280960">
    <property type="component" value="Chromosome"/>
</dbReference>
<protein>
    <submittedName>
        <fullName evidence="1">Uncharacterized protein</fullName>
    </submittedName>
</protein>
<keyword evidence="2" id="KW-1185">Reference proteome</keyword>
<gene>
    <name evidence="1" type="ORF">D2962_05255</name>
</gene>
<accession>A0A3G2R4Q0</accession>